<reference evidence="2" key="1">
    <citation type="submission" date="2022-11" db="UniProtKB">
        <authorList>
            <consortium name="WormBaseParasite"/>
        </authorList>
    </citation>
    <scope>IDENTIFICATION</scope>
</reference>
<dbReference type="Proteomes" id="UP000887565">
    <property type="component" value="Unplaced"/>
</dbReference>
<dbReference type="WBParaSite" id="nRc.2.0.1.t13123-RA">
    <property type="protein sequence ID" value="nRc.2.0.1.t13123-RA"/>
    <property type="gene ID" value="nRc.2.0.1.g13123"/>
</dbReference>
<protein>
    <submittedName>
        <fullName evidence="2">Uncharacterized protein</fullName>
    </submittedName>
</protein>
<organism evidence="1 2">
    <name type="scientific">Romanomermis culicivorax</name>
    <name type="common">Nematode worm</name>
    <dbReference type="NCBI Taxonomy" id="13658"/>
    <lineage>
        <taxon>Eukaryota</taxon>
        <taxon>Metazoa</taxon>
        <taxon>Ecdysozoa</taxon>
        <taxon>Nematoda</taxon>
        <taxon>Enoplea</taxon>
        <taxon>Dorylaimia</taxon>
        <taxon>Mermithida</taxon>
        <taxon>Mermithoidea</taxon>
        <taxon>Mermithidae</taxon>
        <taxon>Romanomermis</taxon>
    </lineage>
</organism>
<evidence type="ECO:0000313" key="2">
    <source>
        <dbReference type="WBParaSite" id="nRc.2.0.1.t13123-RA"/>
    </source>
</evidence>
<evidence type="ECO:0000313" key="1">
    <source>
        <dbReference type="Proteomes" id="UP000887565"/>
    </source>
</evidence>
<dbReference type="AlphaFoldDB" id="A0A915IGX7"/>
<accession>A0A915IGX7</accession>
<keyword evidence="1" id="KW-1185">Reference proteome</keyword>
<name>A0A915IGX7_ROMCU</name>
<proteinExistence type="predicted"/>
<sequence>MSKYVQSKVSRETSLSIILDVSLSSTSTDMALAENDSKILQRLLFVGLLLSNCDVLYGNEPKYR</sequence>